<dbReference type="Proteomes" id="UP000095286">
    <property type="component" value="Unplaced"/>
</dbReference>
<protein>
    <submittedName>
        <fullName evidence="2">Uncharacterized protein</fullName>
    </submittedName>
</protein>
<organism evidence="1 2">
    <name type="scientific">Rhabditophanes sp. KR3021</name>
    <dbReference type="NCBI Taxonomy" id="114890"/>
    <lineage>
        <taxon>Eukaryota</taxon>
        <taxon>Metazoa</taxon>
        <taxon>Ecdysozoa</taxon>
        <taxon>Nematoda</taxon>
        <taxon>Chromadorea</taxon>
        <taxon>Rhabditida</taxon>
        <taxon>Tylenchina</taxon>
        <taxon>Panagrolaimomorpha</taxon>
        <taxon>Strongyloidoidea</taxon>
        <taxon>Alloionematidae</taxon>
        <taxon>Rhabditophanes</taxon>
    </lineage>
</organism>
<proteinExistence type="predicted"/>
<sequence length="110" mass="13574">MFNYRVGEWKMLIDKFENFKVKFQKVYLDEKMNQLRMLRFVKKMEDDVMDQFNDGKTKIHFNPNRYADYFDYELKAILMSKNLMELKRQDANLKNEKQIKTKSSNDYVFE</sequence>
<evidence type="ECO:0000313" key="1">
    <source>
        <dbReference type="Proteomes" id="UP000095286"/>
    </source>
</evidence>
<accession>A0AC35TZ28</accession>
<dbReference type="WBParaSite" id="RSKR_0000611200.1">
    <property type="protein sequence ID" value="RSKR_0000611200.1"/>
    <property type="gene ID" value="RSKR_0000611200"/>
</dbReference>
<reference evidence="2" key="1">
    <citation type="submission" date="2016-11" db="UniProtKB">
        <authorList>
            <consortium name="WormBaseParasite"/>
        </authorList>
    </citation>
    <scope>IDENTIFICATION</scope>
    <source>
        <strain evidence="2">KR3021</strain>
    </source>
</reference>
<evidence type="ECO:0000313" key="2">
    <source>
        <dbReference type="WBParaSite" id="RSKR_0000611200.1"/>
    </source>
</evidence>
<name>A0AC35TZ28_9BILA</name>